<dbReference type="AlphaFoldDB" id="A0A5B7E9M4"/>
<feature type="region of interest" description="Disordered" evidence="1">
    <location>
        <begin position="72"/>
        <end position="271"/>
    </location>
</feature>
<protein>
    <submittedName>
        <fullName evidence="2">Uncharacterized protein</fullName>
    </submittedName>
</protein>
<feature type="compositionally biased region" description="Low complexity" evidence="1">
    <location>
        <begin position="233"/>
        <end position="243"/>
    </location>
</feature>
<sequence>MSSIKARLVSPAVHSPHNLSSSSTSSSSIVKARKLAQSSSLSSQSSSQLPSLPKYRSYILEGATAVFEAFRSSQRKENEAQLNRDDVFPSAKPHNRAKVRQAKRDEAKNSRNKPKPKKETMKHRETEPPRTRYSSKPLSLKNEKVLKPNQAERNGVASDTAVSEPSPLKNQQTHQNGFMNGKNADTVSNRENEAPAIKKRPLSCPEESDGEEEEQKVVVLGADTTLPTEKESSPGSSSSPESVVVRRHYSRRYRLEYKGGERNTKEKQTPT</sequence>
<gene>
    <name evidence="2" type="ORF">E2C01_022731</name>
</gene>
<feature type="region of interest" description="Disordered" evidence="1">
    <location>
        <begin position="1"/>
        <end position="51"/>
    </location>
</feature>
<feature type="compositionally biased region" description="Basic and acidic residues" evidence="1">
    <location>
        <begin position="253"/>
        <end position="271"/>
    </location>
</feature>
<evidence type="ECO:0000313" key="2">
    <source>
        <dbReference type="EMBL" id="MPC29494.1"/>
    </source>
</evidence>
<feature type="compositionally biased region" description="Low complexity" evidence="1">
    <location>
        <begin position="37"/>
        <end position="51"/>
    </location>
</feature>
<keyword evidence="3" id="KW-1185">Reference proteome</keyword>
<name>A0A5B7E9M4_PORTR</name>
<organism evidence="2 3">
    <name type="scientific">Portunus trituberculatus</name>
    <name type="common">Swimming crab</name>
    <name type="synonym">Neptunus trituberculatus</name>
    <dbReference type="NCBI Taxonomy" id="210409"/>
    <lineage>
        <taxon>Eukaryota</taxon>
        <taxon>Metazoa</taxon>
        <taxon>Ecdysozoa</taxon>
        <taxon>Arthropoda</taxon>
        <taxon>Crustacea</taxon>
        <taxon>Multicrustacea</taxon>
        <taxon>Malacostraca</taxon>
        <taxon>Eumalacostraca</taxon>
        <taxon>Eucarida</taxon>
        <taxon>Decapoda</taxon>
        <taxon>Pleocyemata</taxon>
        <taxon>Brachyura</taxon>
        <taxon>Eubrachyura</taxon>
        <taxon>Portunoidea</taxon>
        <taxon>Portunidae</taxon>
        <taxon>Portuninae</taxon>
        <taxon>Portunus</taxon>
    </lineage>
</organism>
<comment type="caution">
    <text evidence="2">The sequence shown here is derived from an EMBL/GenBank/DDBJ whole genome shotgun (WGS) entry which is preliminary data.</text>
</comment>
<feature type="compositionally biased region" description="Polar residues" evidence="1">
    <location>
        <begin position="160"/>
        <end position="187"/>
    </location>
</feature>
<dbReference type="OrthoDB" id="29596at2759"/>
<dbReference type="EMBL" id="VSRR010002082">
    <property type="protein sequence ID" value="MPC29494.1"/>
    <property type="molecule type" value="Genomic_DNA"/>
</dbReference>
<proteinExistence type="predicted"/>
<feature type="compositionally biased region" description="Basic and acidic residues" evidence="1">
    <location>
        <begin position="74"/>
        <end position="87"/>
    </location>
</feature>
<dbReference type="Proteomes" id="UP000324222">
    <property type="component" value="Unassembled WGS sequence"/>
</dbReference>
<reference evidence="2 3" key="1">
    <citation type="submission" date="2019-05" db="EMBL/GenBank/DDBJ databases">
        <title>Another draft genome of Portunus trituberculatus and its Hox gene families provides insights of decapod evolution.</title>
        <authorList>
            <person name="Jeong J.-H."/>
            <person name="Song I."/>
            <person name="Kim S."/>
            <person name="Choi T."/>
            <person name="Kim D."/>
            <person name="Ryu S."/>
            <person name="Kim W."/>
        </authorList>
    </citation>
    <scope>NUCLEOTIDE SEQUENCE [LARGE SCALE GENOMIC DNA]</scope>
    <source>
        <tissue evidence="2">Muscle</tissue>
    </source>
</reference>
<evidence type="ECO:0000256" key="1">
    <source>
        <dbReference type="SAM" id="MobiDB-lite"/>
    </source>
</evidence>
<evidence type="ECO:0000313" key="3">
    <source>
        <dbReference type="Proteomes" id="UP000324222"/>
    </source>
</evidence>
<accession>A0A5B7E9M4</accession>
<feature type="compositionally biased region" description="Basic and acidic residues" evidence="1">
    <location>
        <begin position="117"/>
        <end position="130"/>
    </location>
</feature>